<evidence type="ECO:0000313" key="11">
    <source>
        <dbReference type="Proteomes" id="UP000248688"/>
    </source>
</evidence>
<reference evidence="10 11" key="1">
    <citation type="submission" date="2018-06" db="EMBL/GenBank/DDBJ databases">
        <title>Echinicola strongylocentroti sp. nov., isolated from a sea urchin Strongylocentrotus intermedius.</title>
        <authorList>
            <person name="Bae S.S."/>
        </authorList>
    </citation>
    <scope>NUCLEOTIDE SEQUENCE [LARGE SCALE GENOMIC DNA]</scope>
    <source>
        <strain evidence="10 11">MEBiC08714</strain>
    </source>
</reference>
<dbReference type="Gene3D" id="2.170.130.10">
    <property type="entry name" value="TonB-dependent receptor, plug domain"/>
    <property type="match status" value="1"/>
</dbReference>
<dbReference type="RefSeq" id="WP_112784378.1">
    <property type="nucleotide sequence ID" value="NZ_CP030041.1"/>
</dbReference>
<dbReference type="KEGG" id="est:DN752_13195"/>
<evidence type="ECO:0000256" key="8">
    <source>
        <dbReference type="SAM" id="SignalP"/>
    </source>
</evidence>
<keyword evidence="6 7" id="KW-0998">Cell outer membrane</keyword>
<dbReference type="SUPFAM" id="SSF49464">
    <property type="entry name" value="Carboxypeptidase regulatory domain-like"/>
    <property type="match status" value="1"/>
</dbReference>
<evidence type="ECO:0000313" key="10">
    <source>
        <dbReference type="EMBL" id="AWW31001.1"/>
    </source>
</evidence>
<protein>
    <submittedName>
        <fullName evidence="10">SusC/RagA family TonB-linked outer membrane protein</fullName>
    </submittedName>
</protein>
<evidence type="ECO:0000256" key="6">
    <source>
        <dbReference type="ARBA" id="ARBA00023237"/>
    </source>
</evidence>
<gene>
    <name evidence="10" type="ORF">DN752_13195</name>
</gene>
<dbReference type="EMBL" id="CP030041">
    <property type="protein sequence ID" value="AWW31001.1"/>
    <property type="molecule type" value="Genomic_DNA"/>
</dbReference>
<dbReference type="InterPro" id="IPR008969">
    <property type="entry name" value="CarboxyPept-like_regulatory"/>
</dbReference>
<evidence type="ECO:0000256" key="7">
    <source>
        <dbReference type="PROSITE-ProRule" id="PRU01360"/>
    </source>
</evidence>
<dbReference type="InterPro" id="IPR037066">
    <property type="entry name" value="Plug_dom_sf"/>
</dbReference>
<evidence type="ECO:0000256" key="2">
    <source>
        <dbReference type="ARBA" id="ARBA00022448"/>
    </source>
</evidence>
<dbReference type="NCBIfam" id="TIGR04056">
    <property type="entry name" value="OMP_RagA_SusC"/>
    <property type="match status" value="1"/>
</dbReference>
<dbReference type="Pfam" id="PF07715">
    <property type="entry name" value="Plug"/>
    <property type="match status" value="1"/>
</dbReference>
<keyword evidence="3 7" id="KW-1134">Transmembrane beta strand</keyword>
<comment type="similarity">
    <text evidence="7">Belongs to the TonB-dependent receptor family.</text>
</comment>
<dbReference type="InterPro" id="IPR012910">
    <property type="entry name" value="Plug_dom"/>
</dbReference>
<sequence length="1057" mass="117930">MKHLLLAIILSWGLFGSLHAQTAFPVKGQVLEAKNELPLSGALIRVAGTETATVTDENGNYGFQLAQGTYMLEISYLGFSSQTLDISVPLEKEPVTFLAEEGLSMDAVDVVSTGYQQLPRERSTGSFVQLDEKLLQRRVSTDLMDRIEDIAPGMLFSRDARSGNDPISIRGRSTLFANTQPLVVVDGFPYDGPLQNINPNDVESITILKDAAAASIWGARAGNGVIVVTTKKGTYARPLSVSLTSNVTVLEKPDLFYEPQMDIGEFIEVERSLYDNGFYSSRINSPSKTPLSPVVEALYAAETGMMSQQEADDKIAAYKNRDIRRDMEKYFLRPAVRQQYNLGLSGGDRFHRYALSVGWDKNSASVRENDNGRFTLKGDMGWKLLKEKLEVGTGIYLTGSSVQNGTQLPSGSPYESLVDAQGRPAALIRDYNLRFVEEAEAAGLLNWQYVPLDEIGLVSDLARATDIRLNTNIKVNLSRNWKAAVSYQYWQNRSETRTDYPLASYFARNMVNRYSQLNGEGNWEHPVPVGGILDLGNGRDDSHTFRARTDYNRSWGLHRLDALAGFELRDWEGIADQRRYYGYDDGMGLSVPVNLVDRFPLYHNNSLNTIPGNDGHSGLTDRFVSYFANAAYSFDNRLHLTGSVRKDASNLFGVDTNLKGVPLWSAGTGWTISEEGFYGAAWMPYLKLRTTFGYNGNVDKSLSSLTTASYFISRSSAPVPGIRSATIINPPNPSLRWERIGIWNMGVDFGSKNDRVEGSVEYYIKNGRDLIGETRFPPSSGVTSFTGNFAETRTSGIDLNLSTLNLDGPLIWRTNLIFSHLNEEVTAYGIPSTTGQYLGLGTAPMEGRPLFSIYSLRWGGLDPDTGDPLGYVDGEPSDNYNSLRSGTTPEELVYHGPARPTTFGALRNDLEWNGFSLSLNISFRLGYYYRRQSVNYYDLLNGRITHGDHALRWQQPGDEAHTYIPSMPSSSNSSRNYFYQFSEPLVEKGDHIRLQDIRLGYRFEKGRMPSLPFQSAELYTYINNVGMIWKASDDPLDPDYRTGRPLRSIAVGLRMDF</sequence>
<dbReference type="Proteomes" id="UP000248688">
    <property type="component" value="Chromosome"/>
</dbReference>
<organism evidence="10 11">
    <name type="scientific">Echinicola strongylocentroti</name>
    <dbReference type="NCBI Taxonomy" id="1795355"/>
    <lineage>
        <taxon>Bacteria</taxon>
        <taxon>Pseudomonadati</taxon>
        <taxon>Bacteroidota</taxon>
        <taxon>Cytophagia</taxon>
        <taxon>Cytophagales</taxon>
        <taxon>Cyclobacteriaceae</taxon>
        <taxon>Echinicola</taxon>
    </lineage>
</organism>
<evidence type="ECO:0000259" key="9">
    <source>
        <dbReference type="Pfam" id="PF07715"/>
    </source>
</evidence>
<dbReference type="AlphaFoldDB" id="A0A2Z4IIP6"/>
<keyword evidence="5 7" id="KW-0472">Membrane</keyword>
<evidence type="ECO:0000256" key="5">
    <source>
        <dbReference type="ARBA" id="ARBA00023136"/>
    </source>
</evidence>
<dbReference type="Pfam" id="PF13715">
    <property type="entry name" value="CarbopepD_reg_2"/>
    <property type="match status" value="1"/>
</dbReference>
<keyword evidence="8" id="KW-0732">Signal</keyword>
<dbReference type="NCBIfam" id="TIGR04057">
    <property type="entry name" value="SusC_RagA_signa"/>
    <property type="match status" value="1"/>
</dbReference>
<dbReference type="InterPro" id="IPR023996">
    <property type="entry name" value="TonB-dep_OMP_SusC/RagA"/>
</dbReference>
<keyword evidence="2 7" id="KW-0813">Transport</keyword>
<dbReference type="Gene3D" id="2.60.40.1120">
    <property type="entry name" value="Carboxypeptidase-like, regulatory domain"/>
    <property type="match status" value="1"/>
</dbReference>
<keyword evidence="4 7" id="KW-0812">Transmembrane</keyword>
<name>A0A2Z4IIP6_9BACT</name>
<dbReference type="InterPro" id="IPR039426">
    <property type="entry name" value="TonB-dep_rcpt-like"/>
</dbReference>
<proteinExistence type="inferred from homology"/>
<evidence type="ECO:0000256" key="1">
    <source>
        <dbReference type="ARBA" id="ARBA00004571"/>
    </source>
</evidence>
<evidence type="ECO:0000256" key="4">
    <source>
        <dbReference type="ARBA" id="ARBA00022692"/>
    </source>
</evidence>
<feature type="chain" id="PRO_5016258291" evidence="8">
    <location>
        <begin position="21"/>
        <end position="1057"/>
    </location>
</feature>
<evidence type="ECO:0000256" key="3">
    <source>
        <dbReference type="ARBA" id="ARBA00022452"/>
    </source>
</evidence>
<dbReference type="OrthoDB" id="9768177at2"/>
<comment type="subcellular location">
    <subcellularLocation>
        <location evidence="1 7">Cell outer membrane</location>
        <topology evidence="1 7">Multi-pass membrane protein</topology>
    </subcellularLocation>
</comment>
<dbReference type="SUPFAM" id="SSF56935">
    <property type="entry name" value="Porins"/>
    <property type="match status" value="1"/>
</dbReference>
<dbReference type="Gene3D" id="2.40.170.20">
    <property type="entry name" value="TonB-dependent receptor, beta-barrel domain"/>
    <property type="match status" value="1"/>
</dbReference>
<keyword evidence="11" id="KW-1185">Reference proteome</keyword>
<dbReference type="InterPro" id="IPR036942">
    <property type="entry name" value="Beta-barrel_TonB_sf"/>
</dbReference>
<feature type="signal peptide" evidence="8">
    <location>
        <begin position="1"/>
        <end position="20"/>
    </location>
</feature>
<feature type="domain" description="TonB-dependent receptor plug" evidence="9">
    <location>
        <begin position="122"/>
        <end position="225"/>
    </location>
</feature>
<dbReference type="GO" id="GO:0009279">
    <property type="term" value="C:cell outer membrane"/>
    <property type="evidence" value="ECO:0007669"/>
    <property type="project" value="UniProtKB-SubCell"/>
</dbReference>
<dbReference type="InterPro" id="IPR023997">
    <property type="entry name" value="TonB-dep_OMP_SusC/RagA_CS"/>
</dbReference>
<dbReference type="PROSITE" id="PS52016">
    <property type="entry name" value="TONB_DEPENDENT_REC_3"/>
    <property type="match status" value="1"/>
</dbReference>
<accession>A0A2Z4IIP6</accession>